<feature type="domain" description="EGF-like" evidence="10">
    <location>
        <begin position="275"/>
        <end position="310"/>
    </location>
</feature>
<evidence type="ECO:0000256" key="1">
    <source>
        <dbReference type="ARBA" id="ARBA00004370"/>
    </source>
</evidence>
<keyword evidence="6 9" id="KW-1015">Disulfide bond</keyword>
<dbReference type="PROSITE" id="PS01187">
    <property type="entry name" value="EGF_CA"/>
    <property type="match status" value="1"/>
</dbReference>
<dbReference type="CDD" id="cd00054">
    <property type="entry name" value="EGF_CA"/>
    <property type="match status" value="2"/>
</dbReference>
<feature type="domain" description="EGF-like" evidence="10">
    <location>
        <begin position="237"/>
        <end position="273"/>
    </location>
</feature>
<dbReference type="Gene3D" id="2.60.40.60">
    <property type="entry name" value="Cadherins"/>
    <property type="match status" value="2"/>
</dbReference>
<dbReference type="InterPro" id="IPR018097">
    <property type="entry name" value="EGF_Ca-bd_CS"/>
</dbReference>
<evidence type="ECO:0000313" key="13">
    <source>
        <dbReference type="Proteomes" id="UP000694621"/>
    </source>
</evidence>
<evidence type="ECO:0000256" key="8">
    <source>
        <dbReference type="PROSITE-ProRule" id="PRU00043"/>
    </source>
</evidence>
<dbReference type="Pfam" id="PF00028">
    <property type="entry name" value="Cadherin"/>
    <property type="match status" value="1"/>
</dbReference>
<dbReference type="GO" id="GO:0016020">
    <property type="term" value="C:membrane"/>
    <property type="evidence" value="ECO:0007669"/>
    <property type="project" value="UniProtKB-SubCell"/>
</dbReference>
<evidence type="ECO:0000256" key="4">
    <source>
        <dbReference type="ARBA" id="ARBA00022737"/>
    </source>
</evidence>
<evidence type="ECO:0000256" key="7">
    <source>
        <dbReference type="ARBA" id="ARBA00023180"/>
    </source>
</evidence>
<dbReference type="SUPFAM" id="SSF57196">
    <property type="entry name" value="EGF/Laminin"/>
    <property type="match status" value="2"/>
</dbReference>
<dbReference type="InterPro" id="IPR000742">
    <property type="entry name" value="EGF"/>
</dbReference>
<dbReference type="Ensembl" id="ENSAMXT00005018242.1">
    <property type="protein sequence ID" value="ENSAMXP00005016535.1"/>
    <property type="gene ID" value="ENSAMXG00005008615.1"/>
</dbReference>
<dbReference type="GO" id="GO:0007156">
    <property type="term" value="P:homophilic cell adhesion via plasma membrane adhesion molecules"/>
    <property type="evidence" value="ECO:0007669"/>
    <property type="project" value="InterPro"/>
</dbReference>
<keyword evidence="3" id="KW-0732">Signal</keyword>
<dbReference type="InterPro" id="IPR051022">
    <property type="entry name" value="Notch_Cell-Fate_Det"/>
</dbReference>
<dbReference type="PANTHER" id="PTHR24049">
    <property type="entry name" value="CRUMBS FAMILY MEMBER"/>
    <property type="match status" value="1"/>
</dbReference>
<comment type="subcellular location">
    <subcellularLocation>
        <location evidence="1">Membrane</location>
    </subcellularLocation>
</comment>
<protein>
    <submittedName>
        <fullName evidence="12">Uncharacterized protein</fullName>
    </submittedName>
</protein>
<dbReference type="PROSITE" id="PS01186">
    <property type="entry name" value="EGF_2"/>
    <property type="match status" value="2"/>
</dbReference>
<dbReference type="Pfam" id="PF00008">
    <property type="entry name" value="EGF"/>
    <property type="match status" value="2"/>
</dbReference>
<dbReference type="PROSITE" id="PS50268">
    <property type="entry name" value="CADHERIN_2"/>
    <property type="match status" value="1"/>
</dbReference>
<dbReference type="SMART" id="SM00179">
    <property type="entry name" value="EGF_CA"/>
    <property type="match status" value="2"/>
</dbReference>
<feature type="domain" description="EGF-like" evidence="10">
    <location>
        <begin position="177"/>
        <end position="235"/>
    </location>
</feature>
<evidence type="ECO:0000256" key="5">
    <source>
        <dbReference type="ARBA" id="ARBA00023136"/>
    </source>
</evidence>
<keyword evidence="8" id="KW-0106">Calcium</keyword>
<evidence type="ECO:0000259" key="10">
    <source>
        <dbReference type="PROSITE" id="PS50026"/>
    </source>
</evidence>
<organism evidence="12 13">
    <name type="scientific">Astyanax mexicanus</name>
    <name type="common">Blind cave fish</name>
    <name type="synonym">Astyanax fasciatus mexicanus</name>
    <dbReference type="NCBI Taxonomy" id="7994"/>
    <lineage>
        <taxon>Eukaryota</taxon>
        <taxon>Metazoa</taxon>
        <taxon>Chordata</taxon>
        <taxon>Craniata</taxon>
        <taxon>Vertebrata</taxon>
        <taxon>Euteleostomi</taxon>
        <taxon>Actinopterygii</taxon>
        <taxon>Neopterygii</taxon>
        <taxon>Teleostei</taxon>
        <taxon>Ostariophysi</taxon>
        <taxon>Characiformes</taxon>
        <taxon>Characoidei</taxon>
        <taxon>Acestrorhamphidae</taxon>
        <taxon>Acestrorhamphinae</taxon>
        <taxon>Astyanax</taxon>
    </lineage>
</organism>
<evidence type="ECO:0000259" key="11">
    <source>
        <dbReference type="PROSITE" id="PS50268"/>
    </source>
</evidence>
<accession>A0A8B9HT31</accession>
<keyword evidence="2 9" id="KW-0245">EGF-like domain</keyword>
<dbReference type="Proteomes" id="UP000694621">
    <property type="component" value="Unplaced"/>
</dbReference>
<dbReference type="SMART" id="SM00181">
    <property type="entry name" value="EGF"/>
    <property type="match status" value="3"/>
</dbReference>
<dbReference type="SUPFAM" id="SSF49313">
    <property type="entry name" value="Cadherin-like"/>
    <property type="match status" value="2"/>
</dbReference>
<dbReference type="InterPro" id="IPR015919">
    <property type="entry name" value="Cadherin-like_sf"/>
</dbReference>
<dbReference type="InterPro" id="IPR001881">
    <property type="entry name" value="EGF-like_Ca-bd_dom"/>
</dbReference>
<dbReference type="GO" id="GO:0005509">
    <property type="term" value="F:calcium ion binding"/>
    <property type="evidence" value="ECO:0007669"/>
    <property type="project" value="UniProtKB-UniRule"/>
</dbReference>
<proteinExistence type="predicted"/>
<sequence>MDSGSHAHITYSMLSGGLFSLDSRNGTISTLEIFDFEEQQSFEIAVKAFNTENPNLFDVAHVYVQVIDVNEYIPTFQKHLYNFSVPETLPPLTEIGHVHAVDFDLGVNGEALDSLFNLQASKTHVFGMKLQGDKMLLLAAVKSYNGLFLTGDVASGISNMHKKLLEAQSNVNISHITSDPCSLKPCQNGATCNKNIHISQEIAVLESSRLVFVSPHYAEVFNCSCLAGFTGARCESDIDECMENLCNNGGTCFNNPGGFFCNCREGFSGLHCSIIDNECQNVMCSNGGTCWNIQGGFFCECRPGYEGKCETHTLHRCITDRTLIPLFLN</sequence>
<reference evidence="12" key="1">
    <citation type="submission" date="2025-08" db="UniProtKB">
        <authorList>
            <consortium name="Ensembl"/>
        </authorList>
    </citation>
    <scope>IDENTIFICATION</scope>
</reference>
<keyword evidence="4" id="KW-0677">Repeat</keyword>
<dbReference type="PROSITE" id="PS50026">
    <property type="entry name" value="EGF_3"/>
    <property type="match status" value="3"/>
</dbReference>
<keyword evidence="5" id="KW-0472">Membrane</keyword>
<evidence type="ECO:0000256" key="3">
    <source>
        <dbReference type="ARBA" id="ARBA00022729"/>
    </source>
</evidence>
<dbReference type="AlphaFoldDB" id="A0A8B9HT31"/>
<evidence type="ECO:0000256" key="9">
    <source>
        <dbReference type="PROSITE-ProRule" id="PRU00076"/>
    </source>
</evidence>
<dbReference type="SMART" id="SM00112">
    <property type="entry name" value="CA"/>
    <property type="match status" value="1"/>
</dbReference>
<dbReference type="Gene3D" id="2.10.25.10">
    <property type="entry name" value="Laminin"/>
    <property type="match status" value="3"/>
</dbReference>
<dbReference type="FunFam" id="2.10.25.10:FF:000293">
    <property type="entry name" value="FAT atypical cadherin 4"/>
    <property type="match status" value="1"/>
</dbReference>
<keyword evidence="7" id="KW-0325">Glycoprotein</keyword>
<dbReference type="PROSITE" id="PS00022">
    <property type="entry name" value="EGF_1"/>
    <property type="match status" value="2"/>
</dbReference>
<dbReference type="FunFam" id="2.10.25.10:FF:000004">
    <property type="entry name" value="Neurogenic locus notch 1"/>
    <property type="match status" value="1"/>
</dbReference>
<dbReference type="PROSITE" id="PS00010">
    <property type="entry name" value="ASX_HYDROXYL"/>
    <property type="match status" value="2"/>
</dbReference>
<dbReference type="CDD" id="cd11304">
    <property type="entry name" value="Cadherin_repeat"/>
    <property type="match status" value="2"/>
</dbReference>
<name>A0A8B9HT31_ASTMX</name>
<dbReference type="InterPro" id="IPR002126">
    <property type="entry name" value="Cadherin-like_dom"/>
</dbReference>
<evidence type="ECO:0000313" key="12">
    <source>
        <dbReference type="Ensembl" id="ENSAMXP00005016535.1"/>
    </source>
</evidence>
<evidence type="ECO:0000256" key="2">
    <source>
        <dbReference type="ARBA" id="ARBA00022536"/>
    </source>
</evidence>
<feature type="disulfide bond" evidence="9">
    <location>
        <begin position="263"/>
        <end position="272"/>
    </location>
</feature>
<evidence type="ECO:0000256" key="6">
    <source>
        <dbReference type="ARBA" id="ARBA00023157"/>
    </source>
</evidence>
<dbReference type="PRINTS" id="PR00205">
    <property type="entry name" value="CADHERIN"/>
</dbReference>
<feature type="domain" description="Cadherin" evidence="11">
    <location>
        <begin position="2"/>
        <end position="76"/>
    </location>
</feature>
<comment type="caution">
    <text evidence="9">Lacks conserved residue(s) required for the propagation of feature annotation.</text>
</comment>
<feature type="disulfide bond" evidence="9">
    <location>
        <begin position="225"/>
        <end position="234"/>
    </location>
</feature>
<dbReference type="GO" id="GO:0007417">
    <property type="term" value="P:central nervous system development"/>
    <property type="evidence" value="ECO:0007669"/>
    <property type="project" value="UniProtKB-ARBA"/>
</dbReference>
<dbReference type="InterPro" id="IPR000152">
    <property type="entry name" value="EGF-type_Asp/Asn_hydroxyl_site"/>
</dbReference>